<gene>
    <name evidence="2" type="ORF">NE579_11625</name>
</gene>
<protein>
    <submittedName>
        <fullName evidence="2">M48 family metallopeptidase</fullName>
    </submittedName>
</protein>
<dbReference type="Gene3D" id="3.30.2010.10">
    <property type="entry name" value="Metalloproteases ('zincins'), catalytic domain"/>
    <property type="match status" value="1"/>
</dbReference>
<comment type="caution">
    <text evidence="2">The sequence shown here is derived from an EMBL/GenBank/DDBJ whole genome shotgun (WGS) entry which is preliminary data.</text>
</comment>
<dbReference type="InterPro" id="IPR002725">
    <property type="entry name" value="YgjP-like_metallopeptidase"/>
</dbReference>
<feature type="domain" description="YgjP-like metallopeptidase" evidence="1">
    <location>
        <begin position="82"/>
        <end position="180"/>
    </location>
</feature>
<dbReference type="PANTHER" id="PTHR30399">
    <property type="entry name" value="UNCHARACTERIZED PROTEIN YGJP"/>
    <property type="match status" value="1"/>
</dbReference>
<evidence type="ECO:0000259" key="1">
    <source>
        <dbReference type="Pfam" id="PF01863"/>
    </source>
</evidence>
<dbReference type="PANTHER" id="PTHR30399:SF1">
    <property type="entry name" value="UTP PYROPHOSPHATASE"/>
    <property type="match status" value="1"/>
</dbReference>
<sequence>MVETQRTVDTPQGPITYTLTVKSVKNMNLRLEGDGTVRVSVNRQVPYAAADAFVRSRAAWIGRGREWLAQRGTPIPPPDREEALQSLTRALDRVLPLVEPLGVTRPALQARYMTSRWGSCHWTRGKIVLNTALAALPEELMDYVALHELVHFLHPDHGSGFYAVMDRLMPDWKEKRARLKGCALQKP</sequence>
<organism evidence="2 3">
    <name type="scientific">Intestinimonas massiliensis</name>
    <name type="common">ex Afouda et al. 2020</name>
    <dbReference type="NCBI Taxonomy" id="1673721"/>
    <lineage>
        <taxon>Bacteria</taxon>
        <taxon>Bacillati</taxon>
        <taxon>Bacillota</taxon>
        <taxon>Clostridia</taxon>
        <taxon>Eubacteriales</taxon>
        <taxon>Intestinimonas</taxon>
    </lineage>
</organism>
<name>A0AAW5JRL3_9FIRM</name>
<accession>A0AAW5JRL3</accession>
<evidence type="ECO:0000313" key="3">
    <source>
        <dbReference type="Proteomes" id="UP001204562"/>
    </source>
</evidence>
<dbReference type="RefSeq" id="WP_256304378.1">
    <property type="nucleotide sequence ID" value="NZ_JANFYS010000024.1"/>
</dbReference>
<proteinExistence type="predicted"/>
<dbReference type="InterPro" id="IPR053136">
    <property type="entry name" value="UTP_pyrophosphatase-like"/>
</dbReference>
<dbReference type="AlphaFoldDB" id="A0AAW5JRL3"/>
<reference evidence="2" key="1">
    <citation type="submission" date="2022-06" db="EMBL/GenBank/DDBJ databases">
        <title>Isolation of gut microbiota from human fecal samples.</title>
        <authorList>
            <person name="Pamer E.G."/>
            <person name="Barat B."/>
            <person name="Waligurski E."/>
            <person name="Medina S."/>
            <person name="Paddock L."/>
            <person name="Mostad J."/>
        </authorList>
    </citation>
    <scope>NUCLEOTIDE SEQUENCE</scope>
    <source>
        <strain evidence="2">DFI.9.91</strain>
    </source>
</reference>
<dbReference type="EMBL" id="JANFYS010000024">
    <property type="protein sequence ID" value="MCQ4771106.1"/>
    <property type="molecule type" value="Genomic_DNA"/>
</dbReference>
<dbReference type="Pfam" id="PF01863">
    <property type="entry name" value="YgjP-like"/>
    <property type="match status" value="1"/>
</dbReference>
<dbReference type="CDD" id="cd07344">
    <property type="entry name" value="M48_yhfN_like"/>
    <property type="match status" value="1"/>
</dbReference>
<evidence type="ECO:0000313" key="2">
    <source>
        <dbReference type="EMBL" id="MCQ4771106.1"/>
    </source>
</evidence>
<dbReference type="Proteomes" id="UP001204562">
    <property type="component" value="Unassembled WGS sequence"/>
</dbReference>